<feature type="compositionally biased region" description="Low complexity" evidence="1">
    <location>
        <begin position="1"/>
        <end position="16"/>
    </location>
</feature>
<feature type="compositionally biased region" description="Polar residues" evidence="1">
    <location>
        <begin position="1041"/>
        <end position="1051"/>
    </location>
</feature>
<feature type="compositionally biased region" description="Polar residues" evidence="1">
    <location>
        <begin position="983"/>
        <end position="1007"/>
    </location>
</feature>
<organism evidence="3 4">
    <name type="scientific">Crucibulum laeve</name>
    <dbReference type="NCBI Taxonomy" id="68775"/>
    <lineage>
        <taxon>Eukaryota</taxon>
        <taxon>Fungi</taxon>
        <taxon>Dikarya</taxon>
        <taxon>Basidiomycota</taxon>
        <taxon>Agaricomycotina</taxon>
        <taxon>Agaricomycetes</taxon>
        <taxon>Agaricomycetidae</taxon>
        <taxon>Agaricales</taxon>
        <taxon>Agaricineae</taxon>
        <taxon>Nidulariaceae</taxon>
        <taxon>Crucibulum</taxon>
    </lineage>
</organism>
<evidence type="ECO:0000259" key="2">
    <source>
        <dbReference type="Pfam" id="PF12231"/>
    </source>
</evidence>
<protein>
    <recommendedName>
        <fullName evidence="2">Telomere-associated protein Rif1 N-terminal domain-containing protein</fullName>
    </recommendedName>
</protein>
<name>A0A5C3M234_9AGAR</name>
<feature type="region of interest" description="Disordered" evidence="1">
    <location>
        <begin position="1083"/>
        <end position="1132"/>
    </location>
</feature>
<dbReference type="Proteomes" id="UP000308652">
    <property type="component" value="Unassembled WGS sequence"/>
</dbReference>
<dbReference type="Pfam" id="PF12231">
    <property type="entry name" value="Rif1_N"/>
    <property type="match status" value="1"/>
</dbReference>
<feature type="region of interest" description="Disordered" evidence="1">
    <location>
        <begin position="1"/>
        <end position="34"/>
    </location>
</feature>
<proteinExistence type="predicted"/>
<dbReference type="InterPro" id="IPR022031">
    <property type="entry name" value="Rif1_N"/>
</dbReference>
<evidence type="ECO:0000313" key="4">
    <source>
        <dbReference type="Proteomes" id="UP000308652"/>
    </source>
</evidence>
<dbReference type="EMBL" id="ML213601">
    <property type="protein sequence ID" value="TFK39035.1"/>
    <property type="molecule type" value="Genomic_DNA"/>
</dbReference>
<dbReference type="SUPFAM" id="SSF48371">
    <property type="entry name" value="ARM repeat"/>
    <property type="match status" value="1"/>
</dbReference>
<dbReference type="InterPro" id="IPR016024">
    <property type="entry name" value="ARM-type_fold"/>
</dbReference>
<accession>A0A5C3M234</accession>
<feature type="region of interest" description="Disordered" evidence="1">
    <location>
        <begin position="1020"/>
        <end position="1051"/>
    </location>
</feature>
<reference evidence="3 4" key="1">
    <citation type="journal article" date="2019" name="Nat. Ecol. Evol.">
        <title>Megaphylogeny resolves global patterns of mushroom evolution.</title>
        <authorList>
            <person name="Varga T."/>
            <person name="Krizsan K."/>
            <person name="Foldi C."/>
            <person name="Dima B."/>
            <person name="Sanchez-Garcia M."/>
            <person name="Sanchez-Ramirez S."/>
            <person name="Szollosi G.J."/>
            <person name="Szarkandi J.G."/>
            <person name="Papp V."/>
            <person name="Albert L."/>
            <person name="Andreopoulos W."/>
            <person name="Angelini C."/>
            <person name="Antonin V."/>
            <person name="Barry K.W."/>
            <person name="Bougher N.L."/>
            <person name="Buchanan P."/>
            <person name="Buyck B."/>
            <person name="Bense V."/>
            <person name="Catcheside P."/>
            <person name="Chovatia M."/>
            <person name="Cooper J."/>
            <person name="Damon W."/>
            <person name="Desjardin D."/>
            <person name="Finy P."/>
            <person name="Geml J."/>
            <person name="Haridas S."/>
            <person name="Hughes K."/>
            <person name="Justo A."/>
            <person name="Karasinski D."/>
            <person name="Kautmanova I."/>
            <person name="Kiss B."/>
            <person name="Kocsube S."/>
            <person name="Kotiranta H."/>
            <person name="LaButti K.M."/>
            <person name="Lechner B.E."/>
            <person name="Liimatainen K."/>
            <person name="Lipzen A."/>
            <person name="Lukacs Z."/>
            <person name="Mihaltcheva S."/>
            <person name="Morgado L.N."/>
            <person name="Niskanen T."/>
            <person name="Noordeloos M.E."/>
            <person name="Ohm R.A."/>
            <person name="Ortiz-Santana B."/>
            <person name="Ovrebo C."/>
            <person name="Racz N."/>
            <person name="Riley R."/>
            <person name="Savchenko A."/>
            <person name="Shiryaev A."/>
            <person name="Soop K."/>
            <person name="Spirin V."/>
            <person name="Szebenyi C."/>
            <person name="Tomsovsky M."/>
            <person name="Tulloss R.E."/>
            <person name="Uehling J."/>
            <person name="Grigoriev I.V."/>
            <person name="Vagvolgyi C."/>
            <person name="Papp T."/>
            <person name="Martin F.M."/>
            <person name="Miettinen O."/>
            <person name="Hibbett D.S."/>
            <person name="Nagy L.G."/>
        </authorList>
    </citation>
    <scope>NUCLEOTIDE SEQUENCE [LARGE SCALE GENOMIC DNA]</scope>
    <source>
        <strain evidence="3 4">CBS 166.37</strain>
    </source>
</reference>
<dbReference type="OrthoDB" id="3259617at2759"/>
<evidence type="ECO:0000313" key="3">
    <source>
        <dbReference type="EMBL" id="TFK39035.1"/>
    </source>
</evidence>
<evidence type="ECO:0000256" key="1">
    <source>
        <dbReference type="SAM" id="MobiDB-lite"/>
    </source>
</evidence>
<feature type="compositionally biased region" description="Low complexity" evidence="1">
    <location>
        <begin position="1185"/>
        <end position="1202"/>
    </location>
</feature>
<feature type="region of interest" description="Disordered" evidence="1">
    <location>
        <begin position="979"/>
        <end position="1007"/>
    </location>
</feature>
<feature type="domain" description="Telomere-associated protein Rif1 N-terminal" evidence="2">
    <location>
        <begin position="131"/>
        <end position="401"/>
    </location>
</feature>
<sequence length="1350" mass="150195">MHGPPASSASTSRPTRVMPQVPQQEAPPEKPHILNLPNCFQSPIETLLESLDDIDLENVLLHDIAESYNALSHRIRAQASDLCLPNQHYHILDLLKEHSTQIYKCLKRDIRRAFMEPLPDKDSFYFDNSISEETLKASLDSAMLCHHALRILSNIFVFPSLYSLFSEIELRSLLHEILMIKLTWNIPTPHADKTRSLVIWILQVQQLPLSIISHEISDIIVVLKRSIKDRSSGNNSSLDAFKVIQNLLRKSPKSLFCPLRELLPGVLSQLLSEYTDCRIAATNILCAFTLAKLEKIYVGEHGSDVSMIIQAYIQGQTSKRGRSPLLLDRVTKIIAEPGQGYNVCWAATVTACFLVLSDFSLFSHTPSLRLFISLLAQFGNRENTVARSIHPHLWKIFIWAFSRIGAESNGTSTNGKKLSFLTEHKERCYRVVRQELQHGTGIGLAASLLRGHDFGADPKQTSPEVSESLAIAKDLIINKDTSARREGLMLLERFLSAIGDSSVSKFSEEKSQSEEWIISPELIDGTFLKISDSRALRNAVQGMTRSIVDHVRQLSAAEILHHWDNILDIWKGGVKKICDEGSFHLSDMVVNIWQALLLVQTRLIQEKYEHPTVPGAFSAHFALIVSEFSVRVDAAEAQIGQLHLIKSLWDVIKNVFSHIFQLSSPAEIILSSILDTRYALEIEAVRIAWDNLCSALISAEIPMLLHVLSARSKRREDAETTRELWAVVGRNALRQESNTSWQDLMSFLSIPITSWVLSNQDLEIWDATLAKAMSIARNINVENPTAISYFLRLMDNLEGLRTYPLVISMLLSYIEPWSHIQFLSIIDYILSSLYPPSPGQKEGCLVLISRLGEVLPLCPPLKIAEVLVAIQDGICCWMKDAENVLEDGDYNIVVDALYCGPISVLCQLPPSAELLHSLESFFISGFDRIPHPALGPNAFESFWRLKYHAADDIKRMCPHRLIASVKGWSDPFDTSLGEELSLGSGTQSTAHSLAPDSQAQGGSSNHLTHAGLHFFEHSGAASPVTRPRSRSATPIAHRAVSQHQESSVDMSTSVGVFSGKVSNKDILPEEGHSLKFSSLRLIPGDDADLTNNGSIKRSLVNAERPASSKRRKTITEHPPNPKSYRKASPRRVFSRASMPELATRSLSFEPHNIPASHPSPSQSMGNHSEKRCDRHRRRIPDTPSPRKVSPSSSASGLSIPSSDEYRRWEARDPVSMLDIQELQEQSVPVTDAMGDTNADDVDDFDDPQNSRVLLSPAVSTYGRCITQHRSQTEPTPSTSAVMRPTPLKRNQTASARLEALQRAYVAINDAEGASQVPVHDLVQATILVNKIGAALNDQLSRKLPSGPDHS</sequence>
<feature type="region of interest" description="Disordered" evidence="1">
    <location>
        <begin position="1148"/>
        <end position="1204"/>
    </location>
</feature>
<keyword evidence="4" id="KW-1185">Reference proteome</keyword>
<gene>
    <name evidence="3" type="ORF">BDQ12DRAFT_682901</name>
</gene>
<feature type="compositionally biased region" description="Basic residues" evidence="1">
    <location>
        <begin position="1123"/>
        <end position="1132"/>
    </location>
</feature>